<dbReference type="GO" id="GO:0016413">
    <property type="term" value="F:O-acetyltransferase activity"/>
    <property type="evidence" value="ECO:0007669"/>
    <property type="project" value="InterPro"/>
</dbReference>
<dbReference type="PANTHER" id="PTHR32285:SF149">
    <property type="entry name" value="TRICHOME BIREFRINGENCE-LIKE N-TERMINAL DOMAIN-CONTAINING PROTEIN"/>
    <property type="match status" value="1"/>
</dbReference>
<name>A0A7N0ZVW5_KALFE</name>
<dbReference type="OMA" id="DPRAENC"/>
<evidence type="ECO:0000259" key="3">
    <source>
        <dbReference type="Pfam" id="PF13839"/>
    </source>
</evidence>
<dbReference type="EnsemblPlants" id="Kaladp0040s0094.1.v1.1">
    <property type="protein sequence ID" value="Kaladp0040s0094.1.v1.1"/>
    <property type="gene ID" value="Kaladp0040s0094.v1.1"/>
</dbReference>
<evidence type="ECO:0000313" key="5">
    <source>
        <dbReference type="Proteomes" id="UP000594263"/>
    </source>
</evidence>
<protein>
    <recommendedName>
        <fullName evidence="3">Trichome birefringence-like C-terminal domain-containing protein</fullName>
    </recommendedName>
</protein>
<accession>A0A7N0ZVW5</accession>
<feature type="region of interest" description="Disordered" evidence="2">
    <location>
        <begin position="70"/>
        <end position="115"/>
    </location>
</feature>
<dbReference type="Gramene" id="Kaladp0040s0094.1.v1.1">
    <property type="protein sequence ID" value="Kaladp0040s0094.1.v1.1"/>
    <property type="gene ID" value="Kaladp0040s0094.v1.1"/>
</dbReference>
<dbReference type="GO" id="GO:0005794">
    <property type="term" value="C:Golgi apparatus"/>
    <property type="evidence" value="ECO:0007669"/>
    <property type="project" value="TreeGrafter"/>
</dbReference>
<feature type="compositionally biased region" description="Polar residues" evidence="2">
    <location>
        <begin position="86"/>
        <end position="96"/>
    </location>
</feature>
<dbReference type="Pfam" id="PF13839">
    <property type="entry name" value="PC-Esterase"/>
    <property type="match status" value="1"/>
</dbReference>
<dbReference type="InterPro" id="IPR026057">
    <property type="entry name" value="TBL_C"/>
</dbReference>
<dbReference type="Proteomes" id="UP000594263">
    <property type="component" value="Unplaced"/>
</dbReference>
<dbReference type="AlphaFoldDB" id="A0A7N0ZVW5"/>
<evidence type="ECO:0000256" key="2">
    <source>
        <dbReference type="SAM" id="MobiDB-lite"/>
    </source>
</evidence>
<evidence type="ECO:0000313" key="4">
    <source>
        <dbReference type="EnsemblPlants" id="Kaladp0040s0094.1.v1.1"/>
    </source>
</evidence>
<feature type="domain" description="Trichome birefringence-like C-terminal" evidence="3">
    <location>
        <begin position="2"/>
        <end position="102"/>
    </location>
</feature>
<organism evidence="4 5">
    <name type="scientific">Kalanchoe fedtschenkoi</name>
    <name type="common">Lavender scallops</name>
    <name type="synonym">South American air plant</name>
    <dbReference type="NCBI Taxonomy" id="63787"/>
    <lineage>
        <taxon>Eukaryota</taxon>
        <taxon>Viridiplantae</taxon>
        <taxon>Streptophyta</taxon>
        <taxon>Embryophyta</taxon>
        <taxon>Tracheophyta</taxon>
        <taxon>Spermatophyta</taxon>
        <taxon>Magnoliopsida</taxon>
        <taxon>eudicotyledons</taxon>
        <taxon>Gunneridae</taxon>
        <taxon>Pentapetalae</taxon>
        <taxon>Saxifragales</taxon>
        <taxon>Crassulaceae</taxon>
        <taxon>Kalanchoe</taxon>
    </lineage>
</organism>
<reference evidence="4" key="1">
    <citation type="submission" date="2021-01" db="UniProtKB">
        <authorList>
            <consortium name="EnsemblPlants"/>
        </authorList>
    </citation>
    <scope>IDENTIFICATION</scope>
</reference>
<keyword evidence="5" id="KW-1185">Reference proteome</keyword>
<comment type="similarity">
    <text evidence="1">Belongs to the PC-esterase family. TBL subfamily.</text>
</comment>
<dbReference type="PANTHER" id="PTHR32285">
    <property type="entry name" value="PROTEIN TRICHOME BIREFRINGENCE-LIKE 9-RELATED"/>
    <property type="match status" value="1"/>
</dbReference>
<dbReference type="InterPro" id="IPR029962">
    <property type="entry name" value="TBL"/>
</dbReference>
<evidence type="ECO:0000256" key="1">
    <source>
        <dbReference type="ARBA" id="ARBA00007727"/>
    </source>
</evidence>
<sequence>MWKERDMLIFSIWHWWLHTGRKPSYVSNETYKDMDRLVAYEKALGTWASWVHSEIDSSRTKVFFQGVSPDHMDGSQWGDPRAENCGQETKPVTESNYPPAPHPAEENIEEDHKKR</sequence>
<proteinExistence type="inferred from homology"/>